<comment type="similarity">
    <text evidence="1">Belongs to the low molecular weight phosphotyrosine protein phosphatase family.</text>
</comment>
<dbReference type="RefSeq" id="WP_094666968.1">
    <property type="nucleotide sequence ID" value="NZ_MWWW01000004.1"/>
</dbReference>
<dbReference type="Gene3D" id="3.40.50.2300">
    <property type="match status" value="1"/>
</dbReference>
<evidence type="ECO:0000313" key="6">
    <source>
        <dbReference type="EMBL" id="OZG61142.1"/>
    </source>
</evidence>
<keyword evidence="7" id="KW-1185">Reference proteome</keyword>
<dbReference type="SUPFAM" id="SSF52788">
    <property type="entry name" value="Phosphotyrosine protein phosphatases I"/>
    <property type="match status" value="1"/>
</dbReference>
<reference evidence="6 7" key="1">
    <citation type="journal article" date="2017" name="BMC Genomics">
        <title>Comparative genomic and phylogenomic analyses of the Bifidobacteriaceae family.</title>
        <authorList>
            <person name="Lugli G.A."/>
            <person name="Milani C."/>
            <person name="Turroni F."/>
            <person name="Duranti S."/>
            <person name="Mancabelli L."/>
            <person name="Mangifesta M."/>
            <person name="Ferrario C."/>
            <person name="Modesto M."/>
            <person name="Mattarelli P."/>
            <person name="Jiri K."/>
            <person name="van Sinderen D."/>
            <person name="Ventura M."/>
        </authorList>
    </citation>
    <scope>NUCLEOTIDE SEQUENCE [LARGE SCALE GENOMIC DNA]</scope>
    <source>
        <strain evidence="6 7">DSM 100196</strain>
    </source>
</reference>
<comment type="caution">
    <text evidence="6">The sequence shown here is derived from an EMBL/GenBank/DDBJ whole genome shotgun (WGS) entry which is preliminary data.</text>
</comment>
<sequence>MHILFVCTGNQCRSVMAEYLTRATIKAHGTDTNITVSSAGTLQYPPHTADPMTVELLAEDGIDATGHRSTSINREIIANADVILCFERNHINELSRWNPSAVRKTALFDDFVNACEYLHHHGSPIDTPYDDGIRETLDAMSMIRPFLPRANDTADPHRQSREVFVRVYAEIKRGINMIFDSPTASTSDTVM</sequence>
<dbReference type="InterPro" id="IPR023485">
    <property type="entry name" value="Ptyr_pPase"/>
</dbReference>
<dbReference type="InterPro" id="IPR050438">
    <property type="entry name" value="LMW_PTPase"/>
</dbReference>
<dbReference type="EMBL" id="MWWW01000004">
    <property type="protein sequence ID" value="OZG61142.1"/>
    <property type="molecule type" value="Genomic_DNA"/>
</dbReference>
<dbReference type="InterPro" id="IPR036196">
    <property type="entry name" value="Ptyr_pPase_sf"/>
</dbReference>
<evidence type="ECO:0000313" key="7">
    <source>
        <dbReference type="Proteomes" id="UP000216871"/>
    </source>
</evidence>
<dbReference type="AlphaFoldDB" id="A0A261FPM3"/>
<evidence type="ECO:0000256" key="1">
    <source>
        <dbReference type="ARBA" id="ARBA00011063"/>
    </source>
</evidence>
<evidence type="ECO:0000256" key="4">
    <source>
        <dbReference type="PIRSR" id="PIRSR617867-1"/>
    </source>
</evidence>
<keyword evidence="3" id="KW-0904">Protein phosphatase</keyword>
<proteinExistence type="inferred from homology"/>
<accession>A0A261FPM3</accession>
<keyword evidence="2" id="KW-0378">Hydrolase</keyword>
<evidence type="ECO:0000256" key="2">
    <source>
        <dbReference type="ARBA" id="ARBA00022801"/>
    </source>
</evidence>
<protein>
    <submittedName>
        <fullName evidence="6">Protein-tyrosine-phosphatase</fullName>
    </submittedName>
</protein>
<organism evidence="6 7">
    <name type="scientific">Bifidobacterium myosotis</name>
    <dbReference type="NCBI Taxonomy" id="1630166"/>
    <lineage>
        <taxon>Bacteria</taxon>
        <taxon>Bacillati</taxon>
        <taxon>Actinomycetota</taxon>
        <taxon>Actinomycetes</taxon>
        <taxon>Bifidobacteriales</taxon>
        <taxon>Bifidobacteriaceae</taxon>
        <taxon>Bifidobacterium</taxon>
    </lineage>
</organism>
<dbReference type="GO" id="GO:0004725">
    <property type="term" value="F:protein tyrosine phosphatase activity"/>
    <property type="evidence" value="ECO:0007669"/>
    <property type="project" value="InterPro"/>
</dbReference>
<dbReference type="PRINTS" id="PR00719">
    <property type="entry name" value="LMWPTPASE"/>
</dbReference>
<evidence type="ECO:0000256" key="3">
    <source>
        <dbReference type="ARBA" id="ARBA00022912"/>
    </source>
</evidence>
<gene>
    <name evidence="6" type="ORF">BMYO_0441</name>
</gene>
<feature type="active site" description="Nucleophile" evidence="4">
    <location>
        <position position="7"/>
    </location>
</feature>
<evidence type="ECO:0000259" key="5">
    <source>
        <dbReference type="SMART" id="SM00226"/>
    </source>
</evidence>
<feature type="active site" description="Nucleophile" evidence="4">
    <location>
        <position position="13"/>
    </location>
</feature>
<dbReference type="PANTHER" id="PTHR11717">
    <property type="entry name" value="LOW MOLECULAR WEIGHT PROTEIN TYROSINE PHOSPHATASE"/>
    <property type="match status" value="1"/>
</dbReference>
<feature type="domain" description="Phosphotyrosine protein phosphatase I" evidence="5">
    <location>
        <begin position="1"/>
        <end position="181"/>
    </location>
</feature>
<dbReference type="Proteomes" id="UP000216871">
    <property type="component" value="Unassembled WGS sequence"/>
</dbReference>
<dbReference type="SMART" id="SM00226">
    <property type="entry name" value="LMWPc"/>
    <property type="match status" value="1"/>
</dbReference>
<dbReference type="Pfam" id="PF01451">
    <property type="entry name" value="LMWPc"/>
    <property type="match status" value="1"/>
</dbReference>
<name>A0A261FPM3_9BIFI</name>
<dbReference type="OrthoDB" id="9784339at2"/>
<dbReference type="PANTHER" id="PTHR11717:SF31">
    <property type="entry name" value="LOW MOLECULAR WEIGHT PROTEIN-TYROSINE-PHOSPHATASE ETP-RELATED"/>
    <property type="match status" value="1"/>
</dbReference>
<dbReference type="InterPro" id="IPR017867">
    <property type="entry name" value="Tyr_phospatase_low_mol_wt"/>
</dbReference>